<evidence type="ECO:0000259" key="7">
    <source>
        <dbReference type="PROSITE" id="PS50113"/>
    </source>
</evidence>
<dbReference type="eggNOG" id="COG4191">
    <property type="taxonomic scope" value="Bacteria"/>
</dbReference>
<dbReference type="InterPro" id="IPR003018">
    <property type="entry name" value="GAF"/>
</dbReference>
<proteinExistence type="predicted"/>
<gene>
    <name evidence="8" type="primary">zraS</name>
    <name evidence="8" type="ORF">MGMO_36c00040</name>
</gene>
<evidence type="ECO:0000313" key="9">
    <source>
        <dbReference type="Proteomes" id="UP000017842"/>
    </source>
</evidence>
<dbReference type="Pfam" id="PF08447">
    <property type="entry name" value="PAS_3"/>
    <property type="match status" value="1"/>
</dbReference>
<dbReference type="STRING" id="1116472.MGMO_36c00040"/>
<dbReference type="SUPFAM" id="SSF55785">
    <property type="entry name" value="PYP-like sensor domain (PAS domain)"/>
    <property type="match status" value="1"/>
</dbReference>
<dbReference type="InterPro" id="IPR035965">
    <property type="entry name" value="PAS-like_dom_sf"/>
</dbReference>
<dbReference type="Proteomes" id="UP000017842">
    <property type="component" value="Unassembled WGS sequence"/>
</dbReference>
<keyword evidence="4" id="KW-0175">Coiled coil</keyword>
<keyword evidence="8" id="KW-0808">Transferase</keyword>
<feature type="domain" description="PAC" evidence="7">
    <location>
        <begin position="282"/>
        <end position="334"/>
    </location>
</feature>
<dbReference type="InterPro" id="IPR004358">
    <property type="entry name" value="Sig_transdc_His_kin-like_C"/>
</dbReference>
<dbReference type="Gene3D" id="3.30.565.10">
    <property type="entry name" value="Histidine kinase-like ATPase, C-terminal domain"/>
    <property type="match status" value="1"/>
</dbReference>
<reference evidence="8 9" key="1">
    <citation type="journal article" date="2013" name="Genome Announc.">
        <title>Draft Genome Sequence of the Methanotrophic Gammaproteobacterium Methyloglobulus morosus DSM 22980 Strain KoM1.</title>
        <authorList>
            <person name="Poehlein A."/>
            <person name="Deutzmann J.S."/>
            <person name="Daniel R."/>
            <person name="Simeonova D.D."/>
        </authorList>
    </citation>
    <scope>NUCLEOTIDE SEQUENCE [LARGE SCALE GENOMIC DNA]</scope>
    <source>
        <strain evidence="8 9">KoM1</strain>
    </source>
</reference>
<dbReference type="SMART" id="SM00387">
    <property type="entry name" value="HATPase_c"/>
    <property type="match status" value="1"/>
</dbReference>
<organism evidence="8 9">
    <name type="scientific">Methyloglobulus morosus KoM1</name>
    <dbReference type="NCBI Taxonomy" id="1116472"/>
    <lineage>
        <taxon>Bacteria</taxon>
        <taxon>Pseudomonadati</taxon>
        <taxon>Pseudomonadota</taxon>
        <taxon>Gammaproteobacteria</taxon>
        <taxon>Methylococcales</taxon>
        <taxon>Methylococcaceae</taxon>
        <taxon>Methyloglobulus</taxon>
    </lineage>
</organism>
<dbReference type="Gene3D" id="1.10.287.130">
    <property type="match status" value="1"/>
</dbReference>
<feature type="coiled-coil region" evidence="4">
    <location>
        <begin position="322"/>
        <end position="359"/>
    </location>
</feature>
<feature type="domain" description="Histidine kinase" evidence="5">
    <location>
        <begin position="368"/>
        <end position="612"/>
    </location>
</feature>
<dbReference type="SUPFAM" id="SSF47384">
    <property type="entry name" value="Homodimeric domain of signal transducing histidine kinase"/>
    <property type="match status" value="1"/>
</dbReference>
<dbReference type="SUPFAM" id="SSF55781">
    <property type="entry name" value="GAF domain-like"/>
    <property type="match status" value="1"/>
</dbReference>
<protein>
    <recommendedName>
        <fullName evidence="2">histidine kinase</fullName>
        <ecNumber evidence="2">2.7.13.3</ecNumber>
    </recommendedName>
</protein>
<evidence type="ECO:0000256" key="1">
    <source>
        <dbReference type="ARBA" id="ARBA00000085"/>
    </source>
</evidence>
<sequence>MPLSELQQLKWIYDLYQLGHSDLSQGSSNKVYGQILRHIVEGLRANTGSLVLYQGENSNQLTIVAGFGLPEGCIGSVIPNGTGVIGWVLENKQAILLKGNIDNDPRFHDPIPKADNQIPHSSLCWPLLVGNRLLGAICVNNLDDNEGFSEVHLERGQLLVNLVTLVIDNIWLIGDKLNRIQLLAASNERYIKLNQELQETHNRLEQSEKRLTDILDSLDSVVWSMKPKTLEMLYLNKAVEEVSGHAVADFFNNPNLWLDIIHPRDRDRVKSSMVDLLTLGVQKITCRILRPDGELRWLFHHMRAINDGVGTPLRIDGITVDITQHKNAEDLLKQRNEELQEAFDKIKEVQGQLVQSEKLSSIGQLAAGVAHEINNPIGYINSNLTSLKNYVEDLLALAAIYEQAEPTLADTEQLRQIEAFKHKIDLEFLKTDVLDLLDESHEGASRVKKIVQDLKDFSHAGGDDDWQWADLHTGLESTLNIVNNEIKYKASVIKEFGDIPQAWCLPHQLNQVFMNLLVNAAHAIENEGSITVRTGEGNDHIWVEVSDTGKGIAPEHVNKIFDPFFTTKPVGKGTGLGLSVSYNIIKKHNGEIQLDSRVGEGTTFRIVLPKKDETATTE</sequence>
<comment type="caution">
    <text evidence="8">The sequence shown here is derived from an EMBL/GenBank/DDBJ whole genome shotgun (WGS) entry which is preliminary data.</text>
</comment>
<evidence type="ECO:0000313" key="8">
    <source>
        <dbReference type="EMBL" id="ESS73095.1"/>
    </source>
</evidence>
<dbReference type="SMART" id="SM00065">
    <property type="entry name" value="GAF"/>
    <property type="match status" value="1"/>
</dbReference>
<dbReference type="PATRIC" id="fig|1116472.3.peg.1045"/>
<dbReference type="SUPFAM" id="SSF55874">
    <property type="entry name" value="ATPase domain of HSP90 chaperone/DNA topoisomerase II/histidine kinase"/>
    <property type="match status" value="1"/>
</dbReference>
<dbReference type="PROSITE" id="PS50109">
    <property type="entry name" value="HIS_KIN"/>
    <property type="match status" value="1"/>
</dbReference>
<keyword evidence="9" id="KW-1185">Reference proteome</keyword>
<dbReference type="InterPro" id="IPR013655">
    <property type="entry name" value="PAS_fold_3"/>
</dbReference>
<evidence type="ECO:0000259" key="6">
    <source>
        <dbReference type="PROSITE" id="PS50112"/>
    </source>
</evidence>
<dbReference type="PRINTS" id="PR00344">
    <property type="entry name" value="BCTRLSENSOR"/>
</dbReference>
<dbReference type="EMBL" id="AYLO01000035">
    <property type="protein sequence ID" value="ESS73095.1"/>
    <property type="molecule type" value="Genomic_DNA"/>
</dbReference>
<dbReference type="InterPro" id="IPR000700">
    <property type="entry name" value="PAS-assoc_C"/>
</dbReference>
<dbReference type="InterPro" id="IPR036097">
    <property type="entry name" value="HisK_dim/P_sf"/>
</dbReference>
<dbReference type="PANTHER" id="PTHR43065:SF50">
    <property type="entry name" value="HISTIDINE KINASE"/>
    <property type="match status" value="1"/>
</dbReference>
<dbReference type="PANTHER" id="PTHR43065">
    <property type="entry name" value="SENSOR HISTIDINE KINASE"/>
    <property type="match status" value="1"/>
</dbReference>
<evidence type="ECO:0000259" key="5">
    <source>
        <dbReference type="PROSITE" id="PS50109"/>
    </source>
</evidence>
<dbReference type="NCBIfam" id="TIGR00229">
    <property type="entry name" value="sensory_box"/>
    <property type="match status" value="1"/>
</dbReference>
<dbReference type="InterPro" id="IPR029016">
    <property type="entry name" value="GAF-like_dom_sf"/>
</dbReference>
<evidence type="ECO:0000256" key="2">
    <source>
        <dbReference type="ARBA" id="ARBA00012438"/>
    </source>
</evidence>
<dbReference type="Gene3D" id="3.30.450.40">
    <property type="match status" value="1"/>
</dbReference>
<dbReference type="SMART" id="SM00091">
    <property type="entry name" value="PAS"/>
    <property type="match status" value="1"/>
</dbReference>
<feature type="coiled-coil region" evidence="4">
    <location>
        <begin position="183"/>
        <end position="217"/>
    </location>
</feature>
<dbReference type="InterPro" id="IPR000014">
    <property type="entry name" value="PAS"/>
</dbReference>
<dbReference type="Gene3D" id="3.30.450.20">
    <property type="entry name" value="PAS domain"/>
    <property type="match status" value="1"/>
</dbReference>
<dbReference type="InterPro" id="IPR036890">
    <property type="entry name" value="HATPase_C_sf"/>
</dbReference>
<dbReference type="InterPro" id="IPR003594">
    <property type="entry name" value="HATPase_dom"/>
</dbReference>
<accession>V5BIH9</accession>
<dbReference type="OrthoDB" id="1931120at2"/>
<feature type="domain" description="PAS" evidence="6">
    <location>
        <begin position="207"/>
        <end position="280"/>
    </location>
</feature>
<dbReference type="CDD" id="cd00130">
    <property type="entry name" value="PAS"/>
    <property type="match status" value="1"/>
</dbReference>
<dbReference type="AlphaFoldDB" id="V5BIH9"/>
<dbReference type="InterPro" id="IPR003661">
    <property type="entry name" value="HisK_dim/P_dom"/>
</dbReference>
<evidence type="ECO:0000256" key="3">
    <source>
        <dbReference type="ARBA" id="ARBA00022553"/>
    </source>
</evidence>
<dbReference type="CDD" id="cd00082">
    <property type="entry name" value="HisKA"/>
    <property type="match status" value="1"/>
</dbReference>
<dbReference type="PROSITE" id="PS50112">
    <property type="entry name" value="PAS"/>
    <property type="match status" value="1"/>
</dbReference>
<dbReference type="Pfam" id="PF02518">
    <property type="entry name" value="HATPase_c"/>
    <property type="match status" value="1"/>
</dbReference>
<dbReference type="RefSeq" id="WP_023493903.1">
    <property type="nucleotide sequence ID" value="NZ_AYLO01000035.1"/>
</dbReference>
<name>V5BIH9_9GAMM</name>
<dbReference type="PROSITE" id="PS50113">
    <property type="entry name" value="PAC"/>
    <property type="match status" value="1"/>
</dbReference>
<dbReference type="Pfam" id="PF01590">
    <property type="entry name" value="GAF"/>
    <property type="match status" value="1"/>
</dbReference>
<evidence type="ECO:0000256" key="4">
    <source>
        <dbReference type="SAM" id="Coils"/>
    </source>
</evidence>
<dbReference type="GO" id="GO:0000155">
    <property type="term" value="F:phosphorelay sensor kinase activity"/>
    <property type="evidence" value="ECO:0007669"/>
    <property type="project" value="InterPro"/>
</dbReference>
<comment type="catalytic activity">
    <reaction evidence="1">
        <text>ATP + protein L-histidine = ADP + protein N-phospho-L-histidine.</text>
        <dbReference type="EC" id="2.7.13.3"/>
    </reaction>
</comment>
<keyword evidence="3" id="KW-0597">Phosphoprotein</keyword>
<dbReference type="InterPro" id="IPR005467">
    <property type="entry name" value="His_kinase_dom"/>
</dbReference>
<dbReference type="EC" id="2.7.13.3" evidence="2"/>